<gene>
    <name evidence="2" type="ORF">METZ01_LOCUS131943</name>
</gene>
<evidence type="ECO:0000313" key="2">
    <source>
        <dbReference type="EMBL" id="SVA79089.1"/>
    </source>
</evidence>
<feature type="transmembrane region" description="Helical" evidence="1">
    <location>
        <begin position="20"/>
        <end position="42"/>
    </location>
</feature>
<keyword evidence="1" id="KW-0812">Transmembrane</keyword>
<reference evidence="2" key="1">
    <citation type="submission" date="2018-05" db="EMBL/GenBank/DDBJ databases">
        <authorList>
            <person name="Lanie J.A."/>
            <person name="Ng W.-L."/>
            <person name="Kazmierczak K.M."/>
            <person name="Andrzejewski T.M."/>
            <person name="Davidsen T.M."/>
            <person name="Wayne K.J."/>
            <person name="Tettelin H."/>
            <person name="Glass J.I."/>
            <person name="Rusch D."/>
            <person name="Podicherti R."/>
            <person name="Tsui H.-C.T."/>
            <person name="Winkler M.E."/>
        </authorList>
    </citation>
    <scope>NUCLEOTIDE SEQUENCE</scope>
</reference>
<feature type="transmembrane region" description="Helical" evidence="1">
    <location>
        <begin position="75"/>
        <end position="94"/>
    </location>
</feature>
<feature type="transmembrane region" description="Helical" evidence="1">
    <location>
        <begin position="48"/>
        <end position="68"/>
    </location>
</feature>
<name>A0A381YQ34_9ZZZZ</name>
<protein>
    <submittedName>
        <fullName evidence="2">Uncharacterized protein</fullName>
    </submittedName>
</protein>
<dbReference type="EMBL" id="UINC01018764">
    <property type="protein sequence ID" value="SVA79089.1"/>
    <property type="molecule type" value="Genomic_DNA"/>
</dbReference>
<sequence length="95" mass="10915">MSMLGSFKNWLVNDWKYNRFRLFCESLGSLAFILIYLLMAWYGDDVCITTIFLIQLVGSTLHIINAYLRNSVNLILLNSIVIIIALFGLAKMHLV</sequence>
<dbReference type="AlphaFoldDB" id="A0A381YQ34"/>
<keyword evidence="1" id="KW-1133">Transmembrane helix</keyword>
<organism evidence="2">
    <name type="scientific">marine metagenome</name>
    <dbReference type="NCBI Taxonomy" id="408172"/>
    <lineage>
        <taxon>unclassified sequences</taxon>
        <taxon>metagenomes</taxon>
        <taxon>ecological metagenomes</taxon>
    </lineage>
</organism>
<keyword evidence="1" id="KW-0472">Membrane</keyword>
<evidence type="ECO:0000256" key="1">
    <source>
        <dbReference type="SAM" id="Phobius"/>
    </source>
</evidence>
<proteinExistence type="predicted"/>
<accession>A0A381YQ34</accession>